<evidence type="ECO:0000313" key="2">
    <source>
        <dbReference type="Proteomes" id="UP001228171"/>
    </source>
</evidence>
<dbReference type="Gene3D" id="1.10.3420.10">
    <property type="entry name" value="putative ntp pyrophosphohydrolase like domain"/>
    <property type="match status" value="1"/>
</dbReference>
<dbReference type="Proteomes" id="UP001228171">
    <property type="component" value="Unassembled WGS sequence"/>
</dbReference>
<dbReference type="InterPro" id="IPR023292">
    <property type="entry name" value="NTP_PyroPHydrolase-like_dom_sf"/>
</dbReference>
<protein>
    <submittedName>
        <fullName evidence="1">Nucleoside triphosphate pyrophosphohydrolase family protein</fullName>
    </submittedName>
</protein>
<comment type="caution">
    <text evidence="1">The sequence shown here is derived from an EMBL/GenBank/DDBJ whole genome shotgun (WGS) entry which is preliminary data.</text>
</comment>
<keyword evidence="2" id="KW-1185">Reference proteome</keyword>
<organism evidence="1 2">
    <name type="scientific">Psychrobacter faecalis</name>
    <dbReference type="NCBI Taxonomy" id="180588"/>
    <lineage>
        <taxon>Bacteria</taxon>
        <taxon>Pseudomonadati</taxon>
        <taxon>Pseudomonadota</taxon>
        <taxon>Gammaproteobacteria</taxon>
        <taxon>Moraxellales</taxon>
        <taxon>Moraxellaceae</taxon>
        <taxon>Psychrobacter</taxon>
    </lineage>
</organism>
<dbReference type="InterPro" id="IPR033653">
    <property type="entry name" value="NTP-PPase_DR2231-like"/>
</dbReference>
<proteinExistence type="predicted"/>
<name>A0ABT9HJE0_9GAMM</name>
<gene>
    <name evidence="1" type="ORF">Q8P09_12435</name>
</gene>
<dbReference type="RefSeq" id="WP_305936078.1">
    <property type="nucleotide sequence ID" value="NZ_JAVAJI010000027.1"/>
</dbReference>
<reference evidence="1 2" key="1">
    <citation type="submission" date="2023-08" db="EMBL/GenBank/DDBJ databases">
        <authorList>
            <person name="Kumar R."/>
        </authorList>
    </citation>
    <scope>NUCLEOTIDE SEQUENCE [LARGE SCALE GENOMIC DNA]</scope>
    <source>
        <strain evidence="1 2">LUR13</strain>
    </source>
</reference>
<evidence type="ECO:0000313" key="1">
    <source>
        <dbReference type="EMBL" id="MDP4545883.1"/>
    </source>
</evidence>
<sequence length="217" mass="24499">MLAPVSISESPLHHYVVLKDGDGIKVRYSKKGADFDYATGFATIDEAKAWAWNHYNEKMQPYVKPDSITDIANWFKAAKPEPTHDDVIAQMACHFEEVDEMIDSTNIHPFTNHLYEVRRNCKQIRDNNLSSDCISKGDNLELLDALCDQIVTATGVAYMMGFDIEGALKEVIRSNNSKMVDGKFIFDDNGKITKPESYSEPDLTPFISTMQILHKGE</sequence>
<accession>A0ABT9HJE0</accession>
<dbReference type="EMBL" id="JAVAJI010000027">
    <property type="protein sequence ID" value="MDP4545883.1"/>
    <property type="molecule type" value="Genomic_DNA"/>
</dbReference>
<dbReference type="CDD" id="cd11530">
    <property type="entry name" value="NTP-PPase_DR2231_like"/>
    <property type="match status" value="1"/>
</dbReference>